<sequence>MGYRGVSASAGVSGRRTSRASRTDPSAKVVEGLRSLTETSSPTEQKVYTFVEKWYTQWMDVVSGTLLCLNCMLLVLELEADGRVAGSEAGILFASVESLTRVRTACLAMDGVFDLFVVFELLLRISVERGKFLQNTANAFDSLLALGGLVDLGVLVLVYSANAIPRDSVDLHMFRAFNALRFVRLLRVFEPCQGLHVLLRACQSFVKSLFESMMLLTVFMLTLAVALGNLLQGFIGDATADFDDRLWVWWQYGTAYRSFLTVFELTFAGKKCLILFMVHIMYLLHRGPEVGEEVDDTMDAAHSDAELLVSQGLKKKAEYIRKLESNFQAIDMEGDGMITQQRLDAILAMPKVQAYFQSLEVDLHESTALFHILDDGDGKVWWTMTTVISSVGCAVAAPRVDICGRRKQQWCRRFCADDKFDNKALVIRSSFCSDLPKAMAQPETEKLRLAHAVESVLQRALTKEDLAYTTVEHMDSLEQSFTSTVALQLPSGESTAQGTGSSEAEAEQRAALQMLQVQGWRGPDSEEIQTAPGGSGYPDTGTGSPSVEDAQVGNADTRTASNAVASENRPTDCKGILNQLMQKVLGRTPHKSDMAFDARDVAEGFQSTLALQLSATCRQTFSGEPARTKKAAEQNAAWAAICQCAELQKHWEGGSSRPVSSQTTSRPAQHGEDTTDDIRVTPAAPLSVPQSFSLEKPAEVSPVHEAAQETLPVACQQMASIREGRAQITVGPAGQWELEMEVRIPQDLAELTEAEVEELCQGLKFGSKARLRALHRGCRRAV</sequence>
<dbReference type="CDD" id="cd00048">
    <property type="entry name" value="DSRM_SF"/>
    <property type="match status" value="1"/>
</dbReference>
<dbReference type="InterPro" id="IPR014720">
    <property type="entry name" value="dsRBD_dom"/>
</dbReference>
<evidence type="ECO:0000259" key="7">
    <source>
        <dbReference type="Pfam" id="PF00035"/>
    </source>
</evidence>
<feature type="domain" description="Ion transport" evidence="8">
    <location>
        <begin position="57"/>
        <end position="265"/>
    </location>
</feature>
<evidence type="ECO:0000256" key="6">
    <source>
        <dbReference type="SAM" id="Phobius"/>
    </source>
</evidence>
<dbReference type="SUPFAM" id="SSF81324">
    <property type="entry name" value="Voltage-gated potassium channels"/>
    <property type="match status" value="1"/>
</dbReference>
<protein>
    <submittedName>
        <fullName evidence="9">Scn11a protein</fullName>
    </submittedName>
</protein>
<proteinExistence type="predicted"/>
<gene>
    <name evidence="9" type="primary">Scn11a</name>
    <name evidence="9" type="ORF">SPIL2461_LOCUS12823</name>
</gene>
<name>A0A812SY76_SYMPI</name>
<feature type="compositionally biased region" description="Basic and acidic residues" evidence="5">
    <location>
        <begin position="669"/>
        <end position="679"/>
    </location>
</feature>
<keyword evidence="10" id="KW-1185">Reference proteome</keyword>
<feature type="domain" description="DRBM" evidence="7">
    <location>
        <begin position="468"/>
        <end position="517"/>
    </location>
</feature>
<dbReference type="GO" id="GO:0005216">
    <property type="term" value="F:monoatomic ion channel activity"/>
    <property type="evidence" value="ECO:0007669"/>
    <property type="project" value="InterPro"/>
</dbReference>
<organism evidence="9 10">
    <name type="scientific">Symbiodinium pilosum</name>
    <name type="common">Dinoflagellate</name>
    <dbReference type="NCBI Taxonomy" id="2952"/>
    <lineage>
        <taxon>Eukaryota</taxon>
        <taxon>Sar</taxon>
        <taxon>Alveolata</taxon>
        <taxon>Dinophyceae</taxon>
        <taxon>Suessiales</taxon>
        <taxon>Symbiodiniaceae</taxon>
        <taxon>Symbiodinium</taxon>
    </lineage>
</organism>
<feature type="region of interest" description="Disordered" evidence="5">
    <location>
        <begin position="652"/>
        <end position="680"/>
    </location>
</feature>
<keyword evidence="2 6" id="KW-0812">Transmembrane</keyword>
<dbReference type="InterPro" id="IPR011992">
    <property type="entry name" value="EF-hand-dom_pair"/>
</dbReference>
<dbReference type="Gene3D" id="3.30.160.20">
    <property type="match status" value="2"/>
</dbReference>
<feature type="transmembrane region" description="Helical" evidence="6">
    <location>
        <begin position="213"/>
        <end position="235"/>
    </location>
</feature>
<dbReference type="EMBL" id="CAJNIZ010027002">
    <property type="protein sequence ID" value="CAE7496774.1"/>
    <property type="molecule type" value="Genomic_DNA"/>
</dbReference>
<feature type="region of interest" description="Disordered" evidence="5">
    <location>
        <begin position="1"/>
        <end position="26"/>
    </location>
</feature>
<dbReference type="SUPFAM" id="SSF47473">
    <property type="entry name" value="EF-hand"/>
    <property type="match status" value="1"/>
</dbReference>
<evidence type="ECO:0000256" key="5">
    <source>
        <dbReference type="SAM" id="MobiDB-lite"/>
    </source>
</evidence>
<evidence type="ECO:0000256" key="1">
    <source>
        <dbReference type="ARBA" id="ARBA00004141"/>
    </source>
</evidence>
<feature type="region of interest" description="Disordered" evidence="5">
    <location>
        <begin position="519"/>
        <end position="570"/>
    </location>
</feature>
<dbReference type="Proteomes" id="UP000649617">
    <property type="component" value="Unassembled WGS sequence"/>
</dbReference>
<evidence type="ECO:0000313" key="9">
    <source>
        <dbReference type="EMBL" id="CAE7496774.1"/>
    </source>
</evidence>
<keyword evidence="3 6" id="KW-1133">Transmembrane helix</keyword>
<dbReference type="Pfam" id="PF00520">
    <property type="entry name" value="Ion_trans"/>
    <property type="match status" value="1"/>
</dbReference>
<evidence type="ECO:0000313" key="10">
    <source>
        <dbReference type="Proteomes" id="UP000649617"/>
    </source>
</evidence>
<dbReference type="InterPro" id="IPR027359">
    <property type="entry name" value="Volt_channel_dom_sf"/>
</dbReference>
<dbReference type="Gene3D" id="1.20.120.350">
    <property type="entry name" value="Voltage-gated potassium channels. Chain C"/>
    <property type="match status" value="1"/>
</dbReference>
<feature type="compositionally biased region" description="Polar residues" evidence="5">
    <location>
        <begin position="657"/>
        <end position="667"/>
    </location>
</feature>
<evidence type="ECO:0000256" key="2">
    <source>
        <dbReference type="ARBA" id="ARBA00022692"/>
    </source>
</evidence>
<dbReference type="OrthoDB" id="191686at2759"/>
<dbReference type="Pfam" id="PF00035">
    <property type="entry name" value="dsrm"/>
    <property type="match status" value="1"/>
</dbReference>
<dbReference type="InterPro" id="IPR005821">
    <property type="entry name" value="Ion_trans_dom"/>
</dbReference>
<comment type="caution">
    <text evidence="9">The sequence shown here is derived from an EMBL/GenBank/DDBJ whole genome shotgun (WGS) entry which is preliminary data.</text>
</comment>
<comment type="subcellular location">
    <subcellularLocation>
        <location evidence="1">Membrane</location>
        <topology evidence="1">Multi-pass membrane protein</topology>
    </subcellularLocation>
</comment>
<accession>A0A812SY76</accession>
<keyword evidence="4 6" id="KW-0472">Membrane</keyword>
<feature type="transmembrane region" description="Helical" evidence="6">
    <location>
        <begin position="143"/>
        <end position="164"/>
    </location>
</feature>
<evidence type="ECO:0000256" key="3">
    <source>
        <dbReference type="ARBA" id="ARBA00022989"/>
    </source>
</evidence>
<dbReference type="AlphaFoldDB" id="A0A812SY76"/>
<reference evidence="9" key="1">
    <citation type="submission" date="2021-02" db="EMBL/GenBank/DDBJ databases">
        <authorList>
            <person name="Dougan E. K."/>
            <person name="Rhodes N."/>
            <person name="Thang M."/>
            <person name="Chan C."/>
        </authorList>
    </citation>
    <scope>NUCLEOTIDE SEQUENCE</scope>
</reference>
<dbReference type="GO" id="GO:0016020">
    <property type="term" value="C:membrane"/>
    <property type="evidence" value="ECO:0007669"/>
    <property type="project" value="UniProtKB-SubCell"/>
</dbReference>
<evidence type="ECO:0000256" key="4">
    <source>
        <dbReference type="ARBA" id="ARBA00023136"/>
    </source>
</evidence>
<feature type="compositionally biased region" description="Polar residues" evidence="5">
    <location>
        <begin position="554"/>
        <end position="565"/>
    </location>
</feature>
<feature type="transmembrane region" description="Helical" evidence="6">
    <location>
        <begin position="255"/>
        <end position="278"/>
    </location>
</feature>
<evidence type="ECO:0000259" key="8">
    <source>
        <dbReference type="Pfam" id="PF00520"/>
    </source>
</evidence>